<feature type="region of interest" description="Disordered" evidence="2">
    <location>
        <begin position="266"/>
        <end position="296"/>
    </location>
</feature>
<feature type="compositionally biased region" description="Basic and acidic residues" evidence="2">
    <location>
        <begin position="285"/>
        <end position="295"/>
    </location>
</feature>
<evidence type="ECO:0000256" key="2">
    <source>
        <dbReference type="SAM" id="MobiDB-lite"/>
    </source>
</evidence>
<dbReference type="GO" id="GO:0005868">
    <property type="term" value="C:cytoplasmic dynein complex"/>
    <property type="evidence" value="ECO:0007669"/>
    <property type="project" value="TreeGrafter"/>
</dbReference>
<dbReference type="GO" id="GO:0045505">
    <property type="term" value="F:dynein intermediate chain binding"/>
    <property type="evidence" value="ECO:0007669"/>
    <property type="project" value="TreeGrafter"/>
</dbReference>
<dbReference type="AlphaFoldDB" id="A0A9N7TR45"/>
<feature type="region of interest" description="Disordered" evidence="2">
    <location>
        <begin position="1"/>
        <end position="54"/>
    </location>
</feature>
<comment type="caution">
    <text evidence="3">The sequence shown here is derived from an EMBL/GenBank/DDBJ whole genome shotgun (WGS) entry which is preliminary data.</text>
</comment>
<accession>A0A9N7TR45</accession>
<name>A0A9N7TR45_PLEPL</name>
<protein>
    <recommendedName>
        <fullName evidence="5">Tctex1 domain containing 1</fullName>
    </recommendedName>
</protein>
<dbReference type="EMBL" id="CADEAL010000259">
    <property type="protein sequence ID" value="CAB1417327.1"/>
    <property type="molecule type" value="Genomic_DNA"/>
</dbReference>
<reference evidence="3" key="1">
    <citation type="submission" date="2020-03" db="EMBL/GenBank/DDBJ databases">
        <authorList>
            <person name="Weist P."/>
        </authorList>
    </citation>
    <scope>NUCLEOTIDE SEQUENCE</scope>
</reference>
<keyword evidence="4" id="KW-1185">Reference proteome</keyword>
<comment type="similarity">
    <text evidence="1">Belongs to the dynein light chain Tctex-type family.</text>
</comment>
<dbReference type="Proteomes" id="UP001153269">
    <property type="component" value="Unassembled WGS sequence"/>
</dbReference>
<evidence type="ECO:0000313" key="3">
    <source>
        <dbReference type="EMBL" id="CAB1417327.1"/>
    </source>
</evidence>
<dbReference type="InterPro" id="IPR005334">
    <property type="entry name" value="Tctex-1-like"/>
</dbReference>
<dbReference type="Pfam" id="PF03645">
    <property type="entry name" value="Tctex-1"/>
    <property type="match status" value="2"/>
</dbReference>
<dbReference type="PANTHER" id="PTHR21255:SF64">
    <property type="entry name" value="DYNEIN LIGHT CHAIN TCTEX-TYPE 5"/>
    <property type="match status" value="1"/>
</dbReference>
<dbReference type="CDD" id="cd21458">
    <property type="entry name" value="DLC-like_TCTEX1D1"/>
    <property type="match status" value="2"/>
</dbReference>
<organism evidence="3 4">
    <name type="scientific">Pleuronectes platessa</name>
    <name type="common">European plaice</name>
    <dbReference type="NCBI Taxonomy" id="8262"/>
    <lineage>
        <taxon>Eukaryota</taxon>
        <taxon>Metazoa</taxon>
        <taxon>Chordata</taxon>
        <taxon>Craniata</taxon>
        <taxon>Vertebrata</taxon>
        <taxon>Euteleostomi</taxon>
        <taxon>Actinopterygii</taxon>
        <taxon>Neopterygii</taxon>
        <taxon>Teleostei</taxon>
        <taxon>Neoteleostei</taxon>
        <taxon>Acanthomorphata</taxon>
        <taxon>Carangaria</taxon>
        <taxon>Pleuronectiformes</taxon>
        <taxon>Pleuronectoidei</taxon>
        <taxon>Pleuronectidae</taxon>
        <taxon>Pleuronectes</taxon>
    </lineage>
</organism>
<evidence type="ECO:0000256" key="1">
    <source>
        <dbReference type="ARBA" id="ARBA00005361"/>
    </source>
</evidence>
<dbReference type="PANTHER" id="PTHR21255">
    <property type="entry name" value="T-COMPLEX-ASSOCIATED-TESTIS-EXPRESSED 1/ DYNEIN LIGHT CHAIN"/>
    <property type="match status" value="1"/>
</dbReference>
<gene>
    <name evidence="3" type="ORF">PLEPLA_LOCUS5129</name>
</gene>
<feature type="compositionally biased region" description="Basic and acidic residues" evidence="2">
    <location>
        <begin position="28"/>
        <end position="40"/>
    </location>
</feature>
<evidence type="ECO:0000313" key="4">
    <source>
        <dbReference type="Proteomes" id="UP001153269"/>
    </source>
</evidence>
<dbReference type="Gene3D" id="3.30.1140.40">
    <property type="entry name" value="Tctex-1"/>
    <property type="match status" value="2"/>
</dbReference>
<feature type="compositionally biased region" description="Basic and acidic residues" evidence="2">
    <location>
        <begin position="1"/>
        <end position="10"/>
    </location>
</feature>
<proteinExistence type="inferred from homology"/>
<sequence>MSKLQKDKPQKREKKTVKVPTEASHGVRGKETTGRTKEVVDIESPSGEVGHHDDARTVGKMENTYQTGPYKRFPVGAVTDILKDVLTNYLQEERYEVEWSQKMTKTICEVTRARVKDLMIPRYKVVVLVHIGQLTGQSMQISSRCLWDKSNDTFATYSFKNSSLFGMATQSIESLLHLDPPHVYTTARRKARPHSLSVFASSCVCACAAQDTDSSIASMTLRGHSVHATCSVLFGSRGSDVAWLLSCKEQRKEREAVMSELLKDKPQKREKKTVKVPTEASHGVRGKETTGRTKDSMSIVSSIDELGHHEDTRMVVTMENTYQTGPYKRFPVGAVTDILKDVLTNYLQEERYEVEWSQKMTKTICEVTRARVKDLMIPRYKVVVLVHIGQLTGQSMQISSRCLWDKSNDTFATYSFKNSSLFGMATVYGVYFE</sequence>
<evidence type="ECO:0008006" key="5">
    <source>
        <dbReference type="Google" id="ProtNLM"/>
    </source>
</evidence>
<dbReference type="GO" id="GO:0005737">
    <property type="term" value="C:cytoplasm"/>
    <property type="evidence" value="ECO:0007669"/>
    <property type="project" value="TreeGrafter"/>
</dbReference>
<dbReference type="GO" id="GO:0007018">
    <property type="term" value="P:microtubule-based movement"/>
    <property type="evidence" value="ECO:0007669"/>
    <property type="project" value="TreeGrafter"/>
</dbReference>
<dbReference type="InterPro" id="IPR038586">
    <property type="entry name" value="Tctex-1-like_sf"/>
</dbReference>